<dbReference type="OrthoDB" id="5835829at2759"/>
<dbReference type="Proteomes" id="UP000824120">
    <property type="component" value="Chromosome 9"/>
</dbReference>
<evidence type="ECO:0000313" key="2">
    <source>
        <dbReference type="Proteomes" id="UP000824120"/>
    </source>
</evidence>
<proteinExistence type="predicted"/>
<gene>
    <name evidence="1" type="ORF">H5410_044654</name>
</gene>
<accession>A0A9J5XAI4</accession>
<protein>
    <submittedName>
        <fullName evidence="1">Uncharacterized protein</fullName>
    </submittedName>
</protein>
<comment type="caution">
    <text evidence="1">The sequence shown here is derived from an EMBL/GenBank/DDBJ whole genome shotgun (WGS) entry which is preliminary data.</text>
</comment>
<organism evidence="1 2">
    <name type="scientific">Solanum commersonii</name>
    <name type="common">Commerson's wild potato</name>
    <name type="synonym">Commerson's nightshade</name>
    <dbReference type="NCBI Taxonomy" id="4109"/>
    <lineage>
        <taxon>Eukaryota</taxon>
        <taxon>Viridiplantae</taxon>
        <taxon>Streptophyta</taxon>
        <taxon>Embryophyta</taxon>
        <taxon>Tracheophyta</taxon>
        <taxon>Spermatophyta</taxon>
        <taxon>Magnoliopsida</taxon>
        <taxon>eudicotyledons</taxon>
        <taxon>Gunneridae</taxon>
        <taxon>Pentapetalae</taxon>
        <taxon>asterids</taxon>
        <taxon>lamiids</taxon>
        <taxon>Solanales</taxon>
        <taxon>Solanaceae</taxon>
        <taxon>Solanoideae</taxon>
        <taxon>Solaneae</taxon>
        <taxon>Solanum</taxon>
    </lineage>
</organism>
<evidence type="ECO:0000313" key="1">
    <source>
        <dbReference type="EMBL" id="KAG5584220.1"/>
    </source>
</evidence>
<reference evidence="1 2" key="1">
    <citation type="submission" date="2020-09" db="EMBL/GenBank/DDBJ databases">
        <title>De no assembly of potato wild relative species, Solanum commersonii.</title>
        <authorList>
            <person name="Cho K."/>
        </authorList>
    </citation>
    <scope>NUCLEOTIDE SEQUENCE [LARGE SCALE GENOMIC DNA]</scope>
    <source>
        <strain evidence="1">LZ3.2</strain>
        <tissue evidence="1">Leaf</tissue>
    </source>
</reference>
<dbReference type="AlphaFoldDB" id="A0A9J5XAI4"/>
<keyword evidence="2" id="KW-1185">Reference proteome</keyword>
<sequence>MLNLVANFAKLLAHHGDNYNASINEHSCLKELNVSLEVEKWLSDENFEERVKGRGIRKILFWAHNSMVDLTTFDLVSFINWRILNALGMKLDFRRSCMWYTDDYFSYIRIRIRVELEGENRVLVMKD</sequence>
<name>A0A9J5XAI4_SOLCO</name>
<dbReference type="EMBL" id="JACXVP010000009">
    <property type="protein sequence ID" value="KAG5584220.1"/>
    <property type="molecule type" value="Genomic_DNA"/>
</dbReference>